<reference evidence="13 14" key="1">
    <citation type="journal article" date="2008" name="Nature">
        <title>The genome of the choanoflagellate Monosiga brevicollis and the origin of metazoans.</title>
        <authorList>
            <consortium name="JGI Sequencing"/>
            <person name="King N."/>
            <person name="Westbrook M.J."/>
            <person name="Young S.L."/>
            <person name="Kuo A."/>
            <person name="Abedin M."/>
            <person name="Chapman J."/>
            <person name="Fairclough S."/>
            <person name="Hellsten U."/>
            <person name="Isogai Y."/>
            <person name="Letunic I."/>
            <person name="Marr M."/>
            <person name="Pincus D."/>
            <person name="Putnam N."/>
            <person name="Rokas A."/>
            <person name="Wright K.J."/>
            <person name="Zuzow R."/>
            <person name="Dirks W."/>
            <person name="Good M."/>
            <person name="Goodstein D."/>
            <person name="Lemons D."/>
            <person name="Li W."/>
            <person name="Lyons J.B."/>
            <person name="Morris A."/>
            <person name="Nichols S."/>
            <person name="Richter D.J."/>
            <person name="Salamov A."/>
            <person name="Bork P."/>
            <person name="Lim W.A."/>
            <person name="Manning G."/>
            <person name="Miller W.T."/>
            <person name="McGinnis W."/>
            <person name="Shapiro H."/>
            <person name="Tjian R."/>
            <person name="Grigoriev I.V."/>
            <person name="Rokhsar D."/>
        </authorList>
    </citation>
    <scope>NUCLEOTIDE SEQUENCE [LARGE SCALE GENOMIC DNA]</scope>
    <source>
        <strain evidence="14">MX1 / ATCC 50154</strain>
    </source>
</reference>
<dbReference type="InterPro" id="IPR012677">
    <property type="entry name" value="Nucleotide-bd_a/b_plait_sf"/>
</dbReference>
<feature type="domain" description="RRM" evidence="12">
    <location>
        <begin position="139"/>
        <end position="213"/>
    </location>
</feature>
<evidence type="ECO:0000256" key="4">
    <source>
        <dbReference type="ARBA" id="ARBA00022728"/>
    </source>
</evidence>
<dbReference type="GO" id="GO:0005685">
    <property type="term" value="C:U1 snRNP"/>
    <property type="evidence" value="ECO:0000318"/>
    <property type="project" value="GO_Central"/>
</dbReference>
<evidence type="ECO:0000256" key="10">
    <source>
        <dbReference type="PROSITE-ProRule" id="PRU00176"/>
    </source>
</evidence>
<evidence type="ECO:0000259" key="12">
    <source>
        <dbReference type="PROSITE" id="PS50102"/>
    </source>
</evidence>
<keyword evidence="8" id="KW-0539">Nucleus</keyword>
<evidence type="ECO:0000256" key="5">
    <source>
        <dbReference type="ARBA" id="ARBA00022737"/>
    </source>
</evidence>
<sequence length="213" mass="23558">MDVPPSPTIYIKNLNDRIQKEELRRTLYGLFSQFGGILDVVALKTNKMRGQAFIVFKDVGCASNALRSMQKFPLFDKPMSIQYAKAKSYATMKEDGTLQKHLAQQRKAKQSSADTNGEPPAKMIKMTPVATASEGTNNTIVYCSNLPQETTKEMLLALFGELKGLVEVRLVEGRPDIAFVEFSTEQEAGIAISALDGFQVDAEHKMSVAFAKK</sequence>
<feature type="domain" description="RRM" evidence="12">
    <location>
        <begin position="7"/>
        <end position="86"/>
    </location>
</feature>
<comment type="similarity">
    <text evidence="2">Belongs to the RRM U1 A/B'' family.</text>
</comment>
<dbReference type="InParanoid" id="A9USX1"/>
<dbReference type="GO" id="GO:0000398">
    <property type="term" value="P:mRNA splicing, via spliceosome"/>
    <property type="evidence" value="ECO:0000318"/>
    <property type="project" value="GO_Central"/>
</dbReference>
<organism evidence="13 14">
    <name type="scientific">Monosiga brevicollis</name>
    <name type="common">Choanoflagellate</name>
    <dbReference type="NCBI Taxonomy" id="81824"/>
    <lineage>
        <taxon>Eukaryota</taxon>
        <taxon>Choanoflagellata</taxon>
        <taxon>Craspedida</taxon>
        <taxon>Salpingoecidae</taxon>
        <taxon>Monosiga</taxon>
    </lineage>
</organism>
<name>A9USX1_MONBE</name>
<evidence type="ECO:0000256" key="1">
    <source>
        <dbReference type="ARBA" id="ARBA00004123"/>
    </source>
</evidence>
<dbReference type="CDD" id="cd12246">
    <property type="entry name" value="RRM1_U1A_like"/>
    <property type="match status" value="1"/>
</dbReference>
<keyword evidence="4" id="KW-0747">Spliceosome</keyword>
<dbReference type="FunFam" id="3.30.70.330:FF:000039">
    <property type="entry name" value="U1 small nuclear ribonucleoprotein A"/>
    <property type="match status" value="1"/>
</dbReference>
<keyword evidence="5" id="KW-0677">Repeat</keyword>
<dbReference type="OMA" id="AMQINFA"/>
<evidence type="ECO:0000313" key="14">
    <source>
        <dbReference type="Proteomes" id="UP000001357"/>
    </source>
</evidence>
<evidence type="ECO:0000256" key="9">
    <source>
        <dbReference type="ARBA" id="ARBA00023274"/>
    </source>
</evidence>
<keyword evidence="3" id="KW-0507">mRNA processing</keyword>
<keyword evidence="6 10" id="KW-0694">RNA-binding</keyword>
<dbReference type="Proteomes" id="UP000001357">
    <property type="component" value="Unassembled WGS sequence"/>
</dbReference>
<dbReference type="Gene3D" id="3.30.70.330">
    <property type="match status" value="2"/>
</dbReference>
<dbReference type="SMART" id="SM00360">
    <property type="entry name" value="RRM"/>
    <property type="match status" value="2"/>
</dbReference>
<evidence type="ECO:0000256" key="6">
    <source>
        <dbReference type="ARBA" id="ARBA00022884"/>
    </source>
</evidence>
<dbReference type="GO" id="GO:0005681">
    <property type="term" value="C:spliceosomal complex"/>
    <property type="evidence" value="ECO:0007669"/>
    <property type="project" value="UniProtKB-KW"/>
</dbReference>
<dbReference type="FunFam" id="3.30.70.330:FF:000029">
    <property type="entry name" value="U2 small nuclear ribonucleoprotein B"/>
    <property type="match status" value="1"/>
</dbReference>
<accession>A9USX1</accession>
<dbReference type="GeneID" id="5888859"/>
<dbReference type="SUPFAM" id="SSF54928">
    <property type="entry name" value="RNA-binding domain, RBD"/>
    <property type="match status" value="1"/>
</dbReference>
<keyword evidence="14" id="KW-1185">Reference proteome</keyword>
<evidence type="ECO:0000313" key="13">
    <source>
        <dbReference type="EMBL" id="EDQ91398.1"/>
    </source>
</evidence>
<dbReference type="STRING" id="81824.A9USX1"/>
<dbReference type="PROSITE" id="PS50102">
    <property type="entry name" value="RRM"/>
    <property type="match status" value="2"/>
</dbReference>
<gene>
    <name evidence="13" type="ORF">MONBRDRAFT_6131</name>
</gene>
<evidence type="ECO:0000256" key="11">
    <source>
        <dbReference type="SAM" id="MobiDB-lite"/>
    </source>
</evidence>
<dbReference type="PANTHER" id="PTHR10501">
    <property type="entry name" value="U1 SMALL NUCLEAR RIBONUCLEOPROTEIN A/U2 SMALL NUCLEAR RIBONUCLEOPROTEIN B"/>
    <property type="match status" value="1"/>
</dbReference>
<keyword evidence="9" id="KW-0687">Ribonucleoprotein</keyword>
<dbReference type="GO" id="GO:0030619">
    <property type="term" value="F:U1 snRNA binding"/>
    <property type="evidence" value="ECO:0000318"/>
    <property type="project" value="GO_Central"/>
</dbReference>
<dbReference type="InterPro" id="IPR035979">
    <property type="entry name" value="RBD_domain_sf"/>
</dbReference>
<dbReference type="FunCoup" id="A9USX1">
    <property type="interactions" value="1457"/>
</dbReference>
<evidence type="ECO:0000256" key="3">
    <source>
        <dbReference type="ARBA" id="ARBA00022664"/>
    </source>
</evidence>
<dbReference type="RefSeq" id="XP_001743820.1">
    <property type="nucleotide sequence ID" value="XM_001743768.1"/>
</dbReference>
<dbReference type="EMBL" id="CH991545">
    <property type="protein sequence ID" value="EDQ91398.1"/>
    <property type="molecule type" value="Genomic_DNA"/>
</dbReference>
<dbReference type="InterPro" id="IPR000504">
    <property type="entry name" value="RRM_dom"/>
</dbReference>
<evidence type="ECO:0000256" key="2">
    <source>
        <dbReference type="ARBA" id="ARBA00007243"/>
    </source>
</evidence>
<feature type="region of interest" description="Disordered" evidence="11">
    <location>
        <begin position="100"/>
        <end position="122"/>
    </location>
</feature>
<comment type="subcellular location">
    <subcellularLocation>
        <location evidence="1">Nucleus</location>
    </subcellularLocation>
</comment>
<proteinExistence type="inferred from homology"/>
<dbReference type="CDD" id="cd12247">
    <property type="entry name" value="RRM2_U1A_like"/>
    <property type="match status" value="1"/>
</dbReference>
<keyword evidence="7" id="KW-0508">mRNA splicing</keyword>
<dbReference type="eggNOG" id="KOG4206">
    <property type="taxonomic scope" value="Eukaryota"/>
</dbReference>
<dbReference type="AlphaFoldDB" id="A9USX1"/>
<evidence type="ECO:0000256" key="7">
    <source>
        <dbReference type="ARBA" id="ARBA00023187"/>
    </source>
</evidence>
<protein>
    <recommendedName>
        <fullName evidence="12">RRM domain-containing protein</fullName>
    </recommendedName>
</protein>
<evidence type="ECO:0000256" key="8">
    <source>
        <dbReference type="ARBA" id="ARBA00023242"/>
    </source>
</evidence>
<dbReference type="KEGG" id="mbr:MONBRDRAFT_6131"/>
<dbReference type="Pfam" id="PF00076">
    <property type="entry name" value="RRM_1"/>
    <property type="match status" value="2"/>
</dbReference>